<dbReference type="InterPro" id="IPR010427">
    <property type="entry name" value="DUF1023"/>
</dbReference>
<dbReference type="InterPro" id="IPR029058">
    <property type="entry name" value="AB_hydrolase_fold"/>
</dbReference>
<dbReference type="eggNOG" id="COG1075">
    <property type="taxonomic scope" value="Bacteria"/>
</dbReference>
<reference evidence="2 3" key="1">
    <citation type="journal article" date="2009" name="Stand. Genomic Sci.">
        <title>Complete genome sequence of Stackebrandtia nassauensis type strain (LLR-40K-21).</title>
        <authorList>
            <person name="Munk C."/>
            <person name="Lapidus A."/>
            <person name="Copeland A."/>
            <person name="Jando M."/>
            <person name="Mayilraj S."/>
            <person name="Glavina Del Rio T."/>
            <person name="Nolan M."/>
            <person name="Chen F."/>
            <person name="Lucas S."/>
            <person name="Tice H."/>
            <person name="Cheng J.F."/>
            <person name="Han C."/>
            <person name="Detter J.C."/>
            <person name="Bruce D."/>
            <person name="Goodwin L."/>
            <person name="Chain P."/>
            <person name="Pitluck S."/>
            <person name="Goker M."/>
            <person name="Ovchinikova G."/>
            <person name="Pati A."/>
            <person name="Ivanova N."/>
            <person name="Mavromatis K."/>
            <person name="Chen A."/>
            <person name="Palaniappan K."/>
            <person name="Land M."/>
            <person name="Hauser L."/>
            <person name="Chang Y.J."/>
            <person name="Jeffries C.D."/>
            <person name="Bristow J."/>
            <person name="Eisen J.A."/>
            <person name="Markowitz V."/>
            <person name="Hugenholtz P."/>
            <person name="Kyrpides N.C."/>
            <person name="Klenk H.P."/>
        </authorList>
    </citation>
    <scope>NUCLEOTIDE SEQUENCE [LARGE SCALE GENOMIC DNA]</scope>
    <source>
        <strain evidence="3">DSM 44728 / CIP 108903 / NRRL B-16338 / NBRC 102104 / LLR-40K-21</strain>
    </source>
</reference>
<dbReference type="EMBL" id="CP001778">
    <property type="protein sequence ID" value="ADD44492.1"/>
    <property type="molecule type" value="Genomic_DNA"/>
</dbReference>
<accession>D3Q8Q0</accession>
<organism evidence="2 3">
    <name type="scientific">Stackebrandtia nassauensis (strain DSM 44728 / CIP 108903 / NRRL B-16338 / NBRC 102104 / LLR-40K-21)</name>
    <dbReference type="NCBI Taxonomy" id="446470"/>
    <lineage>
        <taxon>Bacteria</taxon>
        <taxon>Bacillati</taxon>
        <taxon>Actinomycetota</taxon>
        <taxon>Actinomycetes</taxon>
        <taxon>Glycomycetales</taxon>
        <taxon>Glycomycetaceae</taxon>
        <taxon>Stackebrandtia</taxon>
    </lineage>
</organism>
<feature type="domain" description="DUF1023" evidence="1">
    <location>
        <begin position="207"/>
        <end position="379"/>
    </location>
</feature>
<evidence type="ECO:0000313" key="3">
    <source>
        <dbReference type="Proteomes" id="UP000000844"/>
    </source>
</evidence>
<gene>
    <name evidence="2" type="ordered locus">Snas_4851</name>
</gene>
<proteinExistence type="predicted"/>
<sequence length="473" mass="49540">MAWERSWRGVAACGVAVTVTAALVTGSVSTTTPAHADVGLIADAMAQGRSASLAEDHLPSEYTRLGPAEAAAAIAKDPRLASERAEAVPAADAADPLEAGLAKFKSILDTGGGVRDVARAYRELPAEATRWLAAVFPGVIGNLNGAALSDRIAANRIRAAAVVAGSRAWPSPTRPWTEADREPRRDYSHLLDAGRQLIYFDPAANQRMGSWVEVRGELDTADYVAVLVPGGSAFITTGEPGGFAASGNFGRYSARADSFVEAADGELAVIVWAQPPSPSGWVDEADPSWAQDAAPRLVEFMDDLNRQLDDRDVAVTVAGHSYGGAVVGLAEVQGFDADRVLHVASAGAGYGVTGPGDYQPRCRERYSMMAPGDPISYVQDIPAATGLGHGAGVHDLPGVVRLETGYLPDDPQAPDDVGRTLGSQGITGKRISGIHAHSEVFIPDSGAWRNMLAVFSMVDPRPAATQPPRDSQC</sequence>
<name>D3Q8Q0_STANL</name>
<dbReference type="Pfam" id="PF06259">
    <property type="entry name" value="Abhydrolase_8"/>
    <property type="match status" value="1"/>
</dbReference>
<dbReference type="AlphaFoldDB" id="D3Q8Q0"/>
<protein>
    <recommendedName>
        <fullName evidence="1">DUF1023 domain-containing protein</fullName>
    </recommendedName>
</protein>
<dbReference type="RefSeq" id="WP_013020063.1">
    <property type="nucleotide sequence ID" value="NC_013947.1"/>
</dbReference>
<evidence type="ECO:0000259" key="1">
    <source>
        <dbReference type="Pfam" id="PF06259"/>
    </source>
</evidence>
<dbReference type="KEGG" id="sna:Snas_4851"/>
<dbReference type="OrthoDB" id="3259161at2"/>
<dbReference type="Proteomes" id="UP000000844">
    <property type="component" value="Chromosome"/>
</dbReference>
<dbReference type="ESTHER" id="stanl-d3q8q0">
    <property type="family name" value="Duf_1023"/>
</dbReference>
<dbReference type="STRING" id="446470.Snas_4851"/>
<dbReference type="HOGENOM" id="CLU_577338_0_0_11"/>
<evidence type="ECO:0000313" key="2">
    <source>
        <dbReference type="EMBL" id="ADD44492.1"/>
    </source>
</evidence>
<keyword evidence="3" id="KW-1185">Reference proteome</keyword>
<dbReference type="SUPFAM" id="SSF53474">
    <property type="entry name" value="alpha/beta-Hydrolases"/>
    <property type="match status" value="1"/>
</dbReference>